<accession>A0A1E3PZQ8</accession>
<dbReference type="AlphaFoldDB" id="A0A1E3PZQ8"/>
<name>A0A1E3PZQ8_LIPST</name>
<evidence type="ECO:0000313" key="3">
    <source>
        <dbReference type="Proteomes" id="UP000094385"/>
    </source>
</evidence>
<organism evidence="2 3">
    <name type="scientific">Lipomyces starkeyi NRRL Y-11557</name>
    <dbReference type="NCBI Taxonomy" id="675824"/>
    <lineage>
        <taxon>Eukaryota</taxon>
        <taxon>Fungi</taxon>
        <taxon>Dikarya</taxon>
        <taxon>Ascomycota</taxon>
        <taxon>Saccharomycotina</taxon>
        <taxon>Lipomycetes</taxon>
        <taxon>Lipomycetales</taxon>
        <taxon>Lipomycetaceae</taxon>
        <taxon>Lipomyces</taxon>
    </lineage>
</organism>
<feature type="compositionally biased region" description="Acidic residues" evidence="1">
    <location>
        <begin position="532"/>
        <end position="546"/>
    </location>
</feature>
<dbReference type="Proteomes" id="UP000094385">
    <property type="component" value="Unassembled WGS sequence"/>
</dbReference>
<feature type="compositionally biased region" description="Basic and acidic residues" evidence="1">
    <location>
        <begin position="216"/>
        <end position="232"/>
    </location>
</feature>
<dbReference type="OrthoDB" id="10480211at2759"/>
<feature type="compositionally biased region" description="Basic and acidic residues" evidence="1">
    <location>
        <begin position="357"/>
        <end position="378"/>
    </location>
</feature>
<feature type="region of interest" description="Disordered" evidence="1">
    <location>
        <begin position="261"/>
        <end position="431"/>
    </location>
</feature>
<gene>
    <name evidence="2" type="ORF">LIPSTDRAFT_159591</name>
</gene>
<keyword evidence="3" id="KW-1185">Reference proteome</keyword>
<proteinExistence type="predicted"/>
<evidence type="ECO:0000256" key="1">
    <source>
        <dbReference type="SAM" id="MobiDB-lite"/>
    </source>
</evidence>
<dbReference type="EMBL" id="KV454299">
    <property type="protein sequence ID" value="ODQ70840.1"/>
    <property type="molecule type" value="Genomic_DNA"/>
</dbReference>
<feature type="compositionally biased region" description="Basic and acidic residues" evidence="1">
    <location>
        <begin position="749"/>
        <end position="764"/>
    </location>
</feature>
<evidence type="ECO:0000313" key="2">
    <source>
        <dbReference type="EMBL" id="ODQ70840.1"/>
    </source>
</evidence>
<feature type="compositionally biased region" description="Acidic residues" evidence="1">
    <location>
        <begin position="392"/>
        <end position="431"/>
    </location>
</feature>
<feature type="compositionally biased region" description="Polar residues" evidence="1">
    <location>
        <begin position="552"/>
        <end position="566"/>
    </location>
</feature>
<feature type="compositionally biased region" description="Low complexity" evidence="1">
    <location>
        <begin position="8"/>
        <end position="22"/>
    </location>
</feature>
<feature type="region of interest" description="Disordered" evidence="1">
    <location>
        <begin position="177"/>
        <end position="248"/>
    </location>
</feature>
<reference evidence="2 3" key="1">
    <citation type="journal article" date="2016" name="Proc. Natl. Acad. Sci. U.S.A.">
        <title>Comparative genomics of biotechnologically important yeasts.</title>
        <authorList>
            <person name="Riley R."/>
            <person name="Haridas S."/>
            <person name="Wolfe K.H."/>
            <person name="Lopes M.R."/>
            <person name="Hittinger C.T."/>
            <person name="Goeker M."/>
            <person name="Salamov A.A."/>
            <person name="Wisecaver J.H."/>
            <person name="Long T.M."/>
            <person name="Calvey C.H."/>
            <person name="Aerts A.L."/>
            <person name="Barry K.W."/>
            <person name="Choi C."/>
            <person name="Clum A."/>
            <person name="Coughlan A.Y."/>
            <person name="Deshpande S."/>
            <person name="Douglass A.P."/>
            <person name="Hanson S.J."/>
            <person name="Klenk H.-P."/>
            <person name="LaButti K.M."/>
            <person name="Lapidus A."/>
            <person name="Lindquist E.A."/>
            <person name="Lipzen A.M."/>
            <person name="Meier-Kolthoff J.P."/>
            <person name="Ohm R.A."/>
            <person name="Otillar R.P."/>
            <person name="Pangilinan J.L."/>
            <person name="Peng Y."/>
            <person name="Rokas A."/>
            <person name="Rosa C.A."/>
            <person name="Scheuner C."/>
            <person name="Sibirny A.A."/>
            <person name="Slot J.C."/>
            <person name="Stielow J.B."/>
            <person name="Sun H."/>
            <person name="Kurtzman C.P."/>
            <person name="Blackwell M."/>
            <person name="Grigoriev I.V."/>
            <person name="Jeffries T.W."/>
        </authorList>
    </citation>
    <scope>NUCLEOTIDE SEQUENCE [LARGE SCALE GENOMIC DNA]</scope>
    <source>
        <strain evidence="2 3">NRRL Y-11557</strain>
    </source>
</reference>
<feature type="compositionally biased region" description="Acidic residues" evidence="1">
    <location>
        <begin position="614"/>
        <end position="627"/>
    </location>
</feature>
<feature type="compositionally biased region" description="Basic and acidic residues" evidence="1">
    <location>
        <begin position="715"/>
        <end position="725"/>
    </location>
</feature>
<feature type="compositionally biased region" description="Basic and acidic residues" evidence="1">
    <location>
        <begin position="644"/>
        <end position="662"/>
    </location>
</feature>
<sequence length="796" mass="89460">MDAIPRLASSTTPAATDTYTPTRSSSSAALPQFGLNRGHLLRLHDFRPSPLLYSRSHTTSPLNSPYVLSPSIPASLRVNRFKNLFSTSESPSRDERTSEGGFKSWVDGLKSRAKRALHENEKSEIEFNGWIESEERRQRALFEFPASIFAEDEDDDTVQSVAFETLGHVLLEEKQKRETEIAEQHSAKKRRRTQEEEGVPSIKPLPPPMSAPVSVSDERIRRSPIRIYEDPQSRSGSEYNGYGGSIQSEDEYGEIYADENINPHREAGMDEQVGEEAVERGDNDAETAAEDGASAATSPDIQAEELSDAGNPTEYDYEDQEEPADSRLHVEQEQEGPVLQLFTTTVPIDPALLSAADDLRPDAQKTDVEDGHSEHINDEVDDERNDLHENEFADDDVEEEVEEEVEGEEEVEVEEEFVEERDYDGQEEYDDTYDEYDDFDEEYEQDQEVTFLPQFAGKIKPISVLVDNYAYSSPPASDLAEEEYESEVESEASAIDQPPTKKVIVQSEVIELSSDESGDNQEHGSSASLSSESDEGSYDNEPDELEEAQKGSMWTPSIPGTKTTRVLNDLVQRNRPSLIDTLGTARYAQGEDQYSDGGEYDEEELENGNHSGEESGEQDDEISESESEQSFQQTFQDDEDPEEERQIAREERQKELATEKANQEMVDVEDNSQINAEVGTQIKATRTVNEGTEESEAVGYDEVFIEEEAQTPLVHESDSDPNERFPEEDDYWEGKDNAQRPASTVVKSPEFEKAENEYSIETRKHSTFSLEVEDNETVTEADLDNVFLQANAQGSK</sequence>
<feature type="compositionally biased region" description="Basic and acidic residues" evidence="1">
    <location>
        <begin position="177"/>
        <end position="186"/>
    </location>
</feature>
<feature type="compositionally biased region" description="Acidic residues" evidence="1">
    <location>
        <begin position="479"/>
        <end position="490"/>
    </location>
</feature>
<feature type="region of interest" description="Disordered" evidence="1">
    <location>
        <begin position="470"/>
        <end position="767"/>
    </location>
</feature>
<feature type="region of interest" description="Disordered" evidence="1">
    <location>
        <begin position="1"/>
        <end position="30"/>
    </location>
</feature>
<protein>
    <submittedName>
        <fullName evidence="2">Uncharacterized protein</fullName>
    </submittedName>
</protein>